<comment type="similarity">
    <text evidence="1">Belongs to the LysR transcriptional regulatory family.</text>
</comment>
<keyword evidence="2" id="KW-0805">Transcription regulation</keyword>
<dbReference type="EMBL" id="JAHWQX010000003">
    <property type="protein sequence ID" value="MBW3097916.1"/>
    <property type="molecule type" value="Genomic_DNA"/>
</dbReference>
<protein>
    <submittedName>
        <fullName evidence="6">LysR family transcriptional regulator</fullName>
    </submittedName>
</protein>
<evidence type="ECO:0000313" key="7">
    <source>
        <dbReference type="Proteomes" id="UP001430804"/>
    </source>
</evidence>
<accession>A0ABS6WPN8</accession>
<proteinExistence type="inferred from homology"/>
<evidence type="ECO:0000256" key="3">
    <source>
        <dbReference type="ARBA" id="ARBA00023125"/>
    </source>
</evidence>
<evidence type="ECO:0000313" key="6">
    <source>
        <dbReference type="EMBL" id="MBW3097916.1"/>
    </source>
</evidence>
<sequence length="314" mass="33532">MNLRQLSFFVAVAEELHFGRAAARLCMTQPPLSQAILALERELGVELFRRTKRHVELSPCGQHLLPHARQLLADADALPDLARHLAYGTCGSLRLGFDTLTEGALMPELAGCYSAKYPAVDLILHDMGDAPPTEALLQGDIDAALVMPPASLPPTLAYLGLAKDPLLAAVPEQWILTGKVRTSGARLLPAALADLPMICMPRQRAPSFHDLVANCLLQLDVKAQTGQEALRLQTCISLVSVGMGVALVPSRMQTENPGGVRFLEVAGLSHEPVIEIGLTWRGDSPSPTVTQLVKVARSMLSPDVAPAVQAAGMA</sequence>
<keyword evidence="7" id="KW-1185">Reference proteome</keyword>
<dbReference type="RefSeq" id="WP_219201869.1">
    <property type="nucleotide sequence ID" value="NZ_JAHWQX010000003.1"/>
</dbReference>
<dbReference type="PANTHER" id="PTHR30346:SF0">
    <property type="entry name" value="HCA OPERON TRANSCRIPTIONAL ACTIVATOR HCAR"/>
    <property type="match status" value="1"/>
</dbReference>
<evidence type="ECO:0000256" key="4">
    <source>
        <dbReference type="ARBA" id="ARBA00023163"/>
    </source>
</evidence>
<keyword evidence="3" id="KW-0238">DNA-binding</keyword>
<dbReference type="Pfam" id="PF03466">
    <property type="entry name" value="LysR_substrate"/>
    <property type="match status" value="1"/>
</dbReference>
<keyword evidence="4" id="KW-0804">Transcription</keyword>
<evidence type="ECO:0000256" key="1">
    <source>
        <dbReference type="ARBA" id="ARBA00009437"/>
    </source>
</evidence>
<organism evidence="6 7">
    <name type="scientific">Pseudohoeflea coraliihabitans</name>
    <dbReference type="NCBI Taxonomy" id="2860393"/>
    <lineage>
        <taxon>Bacteria</taxon>
        <taxon>Pseudomonadati</taxon>
        <taxon>Pseudomonadota</taxon>
        <taxon>Alphaproteobacteria</taxon>
        <taxon>Hyphomicrobiales</taxon>
        <taxon>Rhizobiaceae</taxon>
        <taxon>Pseudohoeflea</taxon>
    </lineage>
</organism>
<reference evidence="6" key="1">
    <citation type="submission" date="2021-07" db="EMBL/GenBank/DDBJ databases">
        <title>Pseudohoeflea marina sp. nov. a polyhydroxyalcanoate-producing bacterium.</title>
        <authorList>
            <person name="Zheng W."/>
            <person name="Yu S."/>
            <person name="Huang Y."/>
        </authorList>
    </citation>
    <scope>NUCLEOTIDE SEQUENCE</scope>
    <source>
        <strain evidence="6">DP4N28-3</strain>
    </source>
</reference>
<dbReference type="Pfam" id="PF00126">
    <property type="entry name" value="HTH_1"/>
    <property type="match status" value="1"/>
</dbReference>
<dbReference type="PROSITE" id="PS50931">
    <property type="entry name" value="HTH_LYSR"/>
    <property type="match status" value="1"/>
</dbReference>
<dbReference type="InterPro" id="IPR000847">
    <property type="entry name" value="LysR_HTH_N"/>
</dbReference>
<dbReference type="InterPro" id="IPR005119">
    <property type="entry name" value="LysR_subst-bd"/>
</dbReference>
<evidence type="ECO:0000256" key="2">
    <source>
        <dbReference type="ARBA" id="ARBA00023015"/>
    </source>
</evidence>
<dbReference type="PANTHER" id="PTHR30346">
    <property type="entry name" value="TRANSCRIPTIONAL DUAL REGULATOR HCAR-RELATED"/>
    <property type="match status" value="1"/>
</dbReference>
<dbReference type="Proteomes" id="UP001430804">
    <property type="component" value="Unassembled WGS sequence"/>
</dbReference>
<gene>
    <name evidence="6" type="ORF">KY465_11555</name>
</gene>
<evidence type="ECO:0000259" key="5">
    <source>
        <dbReference type="PROSITE" id="PS50931"/>
    </source>
</evidence>
<name>A0ABS6WPN8_9HYPH</name>
<feature type="domain" description="HTH lysR-type" evidence="5">
    <location>
        <begin position="1"/>
        <end position="58"/>
    </location>
</feature>
<comment type="caution">
    <text evidence="6">The sequence shown here is derived from an EMBL/GenBank/DDBJ whole genome shotgun (WGS) entry which is preliminary data.</text>
</comment>